<gene>
    <name evidence="15" type="primary">atp6</name>
</gene>
<dbReference type="InterPro" id="IPR045083">
    <property type="entry name" value="ATP_synth_F0_asu_bact/mt"/>
</dbReference>
<keyword evidence="10" id="KW-0406">Ion transport</keyword>
<evidence type="ECO:0000256" key="5">
    <source>
        <dbReference type="ARBA" id="ARBA00022448"/>
    </source>
</evidence>
<evidence type="ECO:0000256" key="4">
    <source>
        <dbReference type="ARBA" id="ARBA00011648"/>
    </source>
</evidence>
<dbReference type="AlphaFoldDB" id="A0A7L8EYI1"/>
<dbReference type="EMBL" id="MT436266">
    <property type="protein sequence ID" value="QOE17520.1"/>
    <property type="molecule type" value="Genomic_DNA"/>
</dbReference>
<evidence type="ECO:0000256" key="3">
    <source>
        <dbReference type="ARBA" id="ARBA00006810"/>
    </source>
</evidence>
<comment type="subcellular location">
    <subcellularLocation>
        <location evidence="2">Membrane</location>
        <topology evidence="2">Multi-pass membrane protein</topology>
    </subcellularLocation>
    <subcellularLocation>
        <location evidence="13">Mitochondrion inner membrane</location>
        <topology evidence="13">Multi-pass membrane protein</topology>
    </subcellularLocation>
</comment>
<dbReference type="Gene3D" id="1.20.120.220">
    <property type="entry name" value="ATP synthase, F0 complex, subunit A"/>
    <property type="match status" value="1"/>
</dbReference>
<evidence type="ECO:0000256" key="7">
    <source>
        <dbReference type="ARBA" id="ARBA00022692"/>
    </source>
</evidence>
<dbReference type="GO" id="GO:0005743">
    <property type="term" value="C:mitochondrial inner membrane"/>
    <property type="evidence" value="ECO:0007669"/>
    <property type="project" value="UniProtKB-SubCell"/>
</dbReference>
<evidence type="ECO:0000256" key="1">
    <source>
        <dbReference type="ARBA" id="ARBA00002070"/>
    </source>
</evidence>
<protein>
    <recommendedName>
        <fullName evidence="13">ATP synthase subunit a</fullName>
    </recommendedName>
</protein>
<dbReference type="GO" id="GO:0046933">
    <property type="term" value="F:proton-transporting ATP synthase activity, rotational mechanism"/>
    <property type="evidence" value="ECO:0007669"/>
    <property type="project" value="TreeGrafter"/>
</dbReference>
<dbReference type="InterPro" id="IPR035908">
    <property type="entry name" value="F0_ATP_A_sf"/>
</dbReference>
<dbReference type="RefSeq" id="YP_009945152.1">
    <property type="nucleotide sequence ID" value="NC_051485.1"/>
</dbReference>
<evidence type="ECO:0000256" key="14">
    <source>
        <dbReference type="SAM" id="Phobius"/>
    </source>
</evidence>
<keyword evidence="8" id="KW-0375">Hydrogen ion transport</keyword>
<keyword evidence="6" id="KW-0138">CF(0)</keyword>
<dbReference type="GeneID" id="60236034"/>
<feature type="transmembrane region" description="Helical" evidence="14">
    <location>
        <begin position="196"/>
        <end position="217"/>
    </location>
</feature>
<comment type="similarity">
    <text evidence="3">Belongs to the ATPase A chain family.</text>
</comment>
<accession>A0A7L8EYI1</accession>
<dbReference type="NCBIfam" id="TIGR01131">
    <property type="entry name" value="ATP_synt_6_or_A"/>
    <property type="match status" value="1"/>
</dbReference>
<evidence type="ECO:0000256" key="10">
    <source>
        <dbReference type="ARBA" id="ARBA00023065"/>
    </source>
</evidence>
<keyword evidence="9 14" id="KW-1133">Transmembrane helix</keyword>
<feature type="transmembrane region" description="Helical" evidence="14">
    <location>
        <begin position="67"/>
        <end position="90"/>
    </location>
</feature>
<keyword evidence="7 14" id="KW-0812">Transmembrane</keyword>
<comment type="subunit">
    <text evidence="4">F-type ATPases have 2 components, CF(1) - the catalytic core - and CF(0) - the membrane proton channel. CF(1) has five subunits: alpha(3), beta(3), gamma(1), delta(1), epsilon(1). CF(0) has three main subunits: a, b and c.</text>
</comment>
<evidence type="ECO:0000256" key="13">
    <source>
        <dbReference type="RuleBase" id="RU004450"/>
    </source>
</evidence>
<evidence type="ECO:0000256" key="2">
    <source>
        <dbReference type="ARBA" id="ARBA00004141"/>
    </source>
</evidence>
<dbReference type="InterPro" id="IPR000568">
    <property type="entry name" value="ATP_synth_F0_asu"/>
</dbReference>
<dbReference type="PANTHER" id="PTHR11410:SF0">
    <property type="entry name" value="ATP SYNTHASE SUBUNIT A"/>
    <property type="match status" value="1"/>
</dbReference>
<evidence type="ECO:0000256" key="6">
    <source>
        <dbReference type="ARBA" id="ARBA00022547"/>
    </source>
</evidence>
<geneLocation type="mitochondrion" evidence="15"/>
<evidence type="ECO:0000256" key="11">
    <source>
        <dbReference type="ARBA" id="ARBA00023136"/>
    </source>
</evidence>
<dbReference type="PROSITE" id="PS00449">
    <property type="entry name" value="ATPASE_A"/>
    <property type="match status" value="1"/>
</dbReference>
<keyword evidence="5" id="KW-0813">Transport</keyword>
<name>A0A7L8EYI1_9HYME</name>
<dbReference type="PANTHER" id="PTHR11410">
    <property type="entry name" value="ATP SYNTHASE SUBUNIT A"/>
    <property type="match status" value="1"/>
</dbReference>
<evidence type="ECO:0000313" key="15">
    <source>
        <dbReference type="EMBL" id="QOE17520.1"/>
    </source>
</evidence>
<feature type="transmembrane region" description="Helical" evidence="14">
    <location>
        <begin position="136"/>
        <end position="156"/>
    </location>
</feature>
<dbReference type="PRINTS" id="PR00123">
    <property type="entry name" value="ATPASEA"/>
</dbReference>
<keyword evidence="12" id="KW-0066">ATP synthesis</keyword>
<keyword evidence="11 14" id="KW-0472">Membrane</keyword>
<evidence type="ECO:0000256" key="9">
    <source>
        <dbReference type="ARBA" id="ARBA00022989"/>
    </source>
</evidence>
<dbReference type="CDD" id="cd00310">
    <property type="entry name" value="ATP-synt_Fo_a_6"/>
    <property type="match status" value="1"/>
</dbReference>
<sequence>MSNLFESFDPMTGCLSMNWFSLFMPFFMFFLPYWLISSRVNFIWLILFKLIFNEFKLLISFNSQSNIIVFVSLLIYIMLLNLFGLLPYVFTVTSHMSFNLILSLSLWLSFVFYGYLNFPIFVFSHLVPKNTPSFLMNFMVLIEFISNLIRPLTLSIRLTANLISGHLLMTLLGLFMSKTVFFILIFSIIIQNVLLILEISMAFIQAYVFSVLLTLYFTEFN</sequence>
<feature type="transmembrane region" description="Helical" evidence="14">
    <location>
        <begin position="97"/>
        <end position="116"/>
    </location>
</feature>
<dbReference type="SUPFAM" id="SSF81336">
    <property type="entry name" value="F1F0 ATP synthase subunit A"/>
    <property type="match status" value="1"/>
</dbReference>
<proteinExistence type="inferred from homology"/>
<reference evidence="15" key="1">
    <citation type="journal article" date="2020" name="Mitochondrial DNA Part B Resour">
        <title>The complete mitogenome of Habropoda rodoszkowskii (Hymenoptera: Apidae) and phylogenetic analysis.</title>
        <authorList>
            <person name="Lu H."/>
            <person name="Huang D."/>
        </authorList>
    </citation>
    <scope>NUCLEOTIDE SEQUENCE</scope>
</reference>
<comment type="function">
    <text evidence="1">Mitochondrial membrane ATP synthase (F(1)F(0) ATP synthase or Complex V) produces ATP from ADP in the presence of a proton gradient across the membrane which is generated by electron transport complexes of the respiratory chain. F-type ATPases consist of two structural domains, F(1) - containing the extramembraneous catalytic core and F(0) - containing the membrane proton channel, linked together by a central stalk and a peripheral stalk. During catalysis, ATP synthesis in the catalytic domain of F(1) is coupled via a rotary mechanism of the central stalk subunits to proton translocation. Key component of the proton channel; it may play a direct role in the translocation of protons across the membrane.</text>
</comment>
<dbReference type="InterPro" id="IPR023011">
    <property type="entry name" value="ATP_synth_F0_asu_AS"/>
</dbReference>
<evidence type="ECO:0000256" key="8">
    <source>
        <dbReference type="ARBA" id="ARBA00022781"/>
    </source>
</evidence>
<dbReference type="Pfam" id="PF00119">
    <property type="entry name" value="ATP-synt_A"/>
    <property type="match status" value="1"/>
</dbReference>
<organism evidence="15">
    <name type="scientific">Habropoda radoszkowskii</name>
    <dbReference type="NCBI Taxonomy" id="597470"/>
    <lineage>
        <taxon>Eukaryota</taxon>
        <taxon>Metazoa</taxon>
        <taxon>Ecdysozoa</taxon>
        <taxon>Arthropoda</taxon>
        <taxon>Hexapoda</taxon>
        <taxon>Insecta</taxon>
        <taxon>Pterygota</taxon>
        <taxon>Neoptera</taxon>
        <taxon>Endopterygota</taxon>
        <taxon>Hymenoptera</taxon>
        <taxon>Apocrita</taxon>
        <taxon>Aculeata</taxon>
        <taxon>Apoidea</taxon>
        <taxon>Anthophila</taxon>
        <taxon>Apidae</taxon>
        <taxon>Habropoda</taxon>
    </lineage>
</organism>
<feature type="transmembrane region" description="Helical" evidence="14">
    <location>
        <begin position="168"/>
        <end position="190"/>
    </location>
</feature>
<dbReference type="GO" id="GO:0045259">
    <property type="term" value="C:proton-transporting ATP synthase complex"/>
    <property type="evidence" value="ECO:0007669"/>
    <property type="project" value="UniProtKB-KW"/>
</dbReference>
<evidence type="ECO:0000256" key="12">
    <source>
        <dbReference type="ARBA" id="ARBA00023310"/>
    </source>
</evidence>
<keyword evidence="15" id="KW-0496">Mitochondrion</keyword>